<comment type="caution">
    <text evidence="1">The sequence shown here is derived from an EMBL/GenBank/DDBJ whole genome shotgun (WGS) entry which is preliminary data.</text>
</comment>
<organism evidence="1 2">
    <name type="scientific">Anaerobacillus arseniciselenatis</name>
    <dbReference type="NCBI Taxonomy" id="85682"/>
    <lineage>
        <taxon>Bacteria</taxon>
        <taxon>Bacillati</taxon>
        <taxon>Bacillota</taxon>
        <taxon>Bacilli</taxon>
        <taxon>Bacillales</taxon>
        <taxon>Bacillaceae</taxon>
        <taxon>Anaerobacillus</taxon>
    </lineage>
</organism>
<sequence>MYVTIKEIADYLHLSPDYVFQQIKAGNVRAVHDGNQYLVNKDQFSTTRENIEKQILLWKEEQAEDLPADIDVKDED</sequence>
<evidence type="ECO:0000313" key="1">
    <source>
        <dbReference type="EMBL" id="OIJ10131.1"/>
    </source>
</evidence>
<reference evidence="1 2" key="1">
    <citation type="submission" date="2016-10" db="EMBL/GenBank/DDBJ databases">
        <title>Draft genome sequences of four alkaliphilic bacteria belonging to the Anaerobacillus genus.</title>
        <authorList>
            <person name="Bassil N.M."/>
            <person name="Lloyd J.R."/>
        </authorList>
    </citation>
    <scope>NUCLEOTIDE SEQUENCE [LARGE SCALE GENOMIC DNA]</scope>
    <source>
        <strain evidence="1 2">DSM 15340</strain>
    </source>
</reference>
<accession>A0A1S2LCL0</accession>
<evidence type="ECO:0000313" key="2">
    <source>
        <dbReference type="Proteomes" id="UP000180098"/>
    </source>
</evidence>
<gene>
    <name evidence="1" type="ORF">BKP35_13530</name>
</gene>
<dbReference type="AlphaFoldDB" id="A0A1S2LCL0"/>
<dbReference type="Proteomes" id="UP000180098">
    <property type="component" value="Unassembled WGS sequence"/>
</dbReference>
<dbReference type="NCBIfam" id="TIGR01764">
    <property type="entry name" value="excise"/>
    <property type="match status" value="1"/>
</dbReference>
<proteinExistence type="predicted"/>
<dbReference type="RefSeq" id="WP_071313895.1">
    <property type="nucleotide sequence ID" value="NZ_MLQQ01000040.1"/>
</dbReference>
<dbReference type="EMBL" id="MLQQ01000040">
    <property type="protein sequence ID" value="OIJ10131.1"/>
    <property type="molecule type" value="Genomic_DNA"/>
</dbReference>
<keyword evidence="2" id="KW-1185">Reference proteome</keyword>
<name>A0A1S2LCL0_9BACI</name>
<dbReference type="InterPro" id="IPR010093">
    <property type="entry name" value="SinI_DNA-bd"/>
</dbReference>
<dbReference type="OrthoDB" id="2166477at2"/>
<evidence type="ECO:0008006" key="3">
    <source>
        <dbReference type="Google" id="ProtNLM"/>
    </source>
</evidence>
<protein>
    <recommendedName>
        <fullName evidence="3">Helix-turn-helix domain-containing protein</fullName>
    </recommendedName>
</protein>
<dbReference type="GO" id="GO:0003677">
    <property type="term" value="F:DNA binding"/>
    <property type="evidence" value="ECO:0007669"/>
    <property type="project" value="InterPro"/>
</dbReference>